<feature type="region of interest" description="Disordered" evidence="1">
    <location>
        <begin position="1"/>
        <end position="54"/>
    </location>
</feature>
<feature type="compositionally biased region" description="Basic and acidic residues" evidence="1">
    <location>
        <begin position="13"/>
        <end position="25"/>
    </location>
</feature>
<reference evidence="2" key="1">
    <citation type="submission" date="2015-07" db="EMBL/GenBank/DDBJ databases">
        <title>MeaNS - Measles Nucleotide Surveillance Program.</title>
        <authorList>
            <person name="Tran T."/>
            <person name="Druce J."/>
        </authorList>
    </citation>
    <scope>NUCLEOTIDE SEQUENCE</scope>
    <source>
        <strain evidence="2">UCB-OBI-ISO-001</strain>
        <tissue evidence="2">Gonad</tissue>
    </source>
</reference>
<feature type="compositionally biased region" description="Basic and acidic residues" evidence="1">
    <location>
        <begin position="45"/>
        <end position="54"/>
    </location>
</feature>
<accession>A0A0L8G8N1</accession>
<evidence type="ECO:0000256" key="1">
    <source>
        <dbReference type="SAM" id="MobiDB-lite"/>
    </source>
</evidence>
<evidence type="ECO:0000313" key="2">
    <source>
        <dbReference type="EMBL" id="KOF73228.1"/>
    </source>
</evidence>
<protein>
    <submittedName>
        <fullName evidence="2">Uncharacterized protein</fullName>
    </submittedName>
</protein>
<proteinExistence type="predicted"/>
<gene>
    <name evidence="2" type="ORF">OCBIM_22038184mg</name>
</gene>
<organism evidence="2">
    <name type="scientific">Octopus bimaculoides</name>
    <name type="common">California two-spotted octopus</name>
    <dbReference type="NCBI Taxonomy" id="37653"/>
    <lineage>
        <taxon>Eukaryota</taxon>
        <taxon>Metazoa</taxon>
        <taxon>Spiralia</taxon>
        <taxon>Lophotrochozoa</taxon>
        <taxon>Mollusca</taxon>
        <taxon>Cephalopoda</taxon>
        <taxon>Coleoidea</taxon>
        <taxon>Octopodiformes</taxon>
        <taxon>Octopoda</taxon>
        <taxon>Incirrata</taxon>
        <taxon>Octopodidae</taxon>
        <taxon>Octopus</taxon>
    </lineage>
</organism>
<dbReference type="EMBL" id="KQ423231">
    <property type="protein sequence ID" value="KOF73228.1"/>
    <property type="molecule type" value="Genomic_DNA"/>
</dbReference>
<name>A0A0L8G8N1_OCTBM</name>
<sequence length="68" mass="8076">MLRKRRWRVQYEVNDKETENSEGGRGKARKGKRLKLSLTRNGKGQRKEKPPEKVLEKIIKRCKRENGV</sequence>
<dbReference type="AlphaFoldDB" id="A0A0L8G8N1"/>
<feature type="compositionally biased region" description="Basic residues" evidence="1">
    <location>
        <begin position="26"/>
        <end position="35"/>
    </location>
</feature>